<protein>
    <submittedName>
        <fullName evidence="1">Uncharacterized protein</fullName>
    </submittedName>
</protein>
<keyword evidence="2" id="KW-1185">Reference proteome</keyword>
<comment type="caution">
    <text evidence="1">The sequence shown here is derived from an EMBL/GenBank/DDBJ whole genome shotgun (WGS) entry which is preliminary data.</text>
</comment>
<sequence>RYWKPKVISRRQDTRWYRFIHRPSLALCVTSLRTCLQVCVDGGQFLTKKLFNDIIDPTLYAQVALFMIPLWLQRILSYPMKLIFPRLANMMQSMALNTGGEWSDHRNT</sequence>
<gene>
    <name evidence="1" type="ORF">GCK32_011825</name>
</gene>
<dbReference type="Proteomes" id="UP001331761">
    <property type="component" value="Unassembled WGS sequence"/>
</dbReference>
<proteinExistence type="predicted"/>
<organism evidence="1 2">
    <name type="scientific">Trichostrongylus colubriformis</name>
    <name type="common">Black scour worm</name>
    <dbReference type="NCBI Taxonomy" id="6319"/>
    <lineage>
        <taxon>Eukaryota</taxon>
        <taxon>Metazoa</taxon>
        <taxon>Ecdysozoa</taxon>
        <taxon>Nematoda</taxon>
        <taxon>Chromadorea</taxon>
        <taxon>Rhabditida</taxon>
        <taxon>Rhabditina</taxon>
        <taxon>Rhabditomorpha</taxon>
        <taxon>Strongyloidea</taxon>
        <taxon>Trichostrongylidae</taxon>
        <taxon>Trichostrongylus</taxon>
    </lineage>
</organism>
<evidence type="ECO:0000313" key="1">
    <source>
        <dbReference type="EMBL" id="KAK5984890.1"/>
    </source>
</evidence>
<name>A0AAN8G2B6_TRICO</name>
<feature type="non-terminal residue" evidence="1">
    <location>
        <position position="1"/>
    </location>
</feature>
<evidence type="ECO:0000313" key="2">
    <source>
        <dbReference type="Proteomes" id="UP001331761"/>
    </source>
</evidence>
<dbReference type="AlphaFoldDB" id="A0AAN8G2B6"/>
<feature type="non-terminal residue" evidence="1">
    <location>
        <position position="108"/>
    </location>
</feature>
<accession>A0AAN8G2B6</accession>
<dbReference type="EMBL" id="WIXE01002355">
    <property type="protein sequence ID" value="KAK5984890.1"/>
    <property type="molecule type" value="Genomic_DNA"/>
</dbReference>
<reference evidence="1 2" key="1">
    <citation type="submission" date="2019-10" db="EMBL/GenBank/DDBJ databases">
        <title>Assembly and Annotation for the nematode Trichostrongylus colubriformis.</title>
        <authorList>
            <person name="Martin J."/>
        </authorList>
    </citation>
    <scope>NUCLEOTIDE SEQUENCE [LARGE SCALE GENOMIC DNA]</scope>
    <source>
        <strain evidence="1">G859</strain>
        <tissue evidence="1">Whole worm</tissue>
    </source>
</reference>